<feature type="domain" description="Band 7" evidence="10">
    <location>
        <begin position="343"/>
        <end position="509"/>
    </location>
</feature>
<evidence type="ECO:0000256" key="4">
    <source>
        <dbReference type="ARBA" id="ARBA00022824"/>
    </source>
</evidence>
<dbReference type="PANTHER" id="PTHR15351">
    <property type="entry name" value="ERLIN (ER LIPID RAFT ASSOCIATED PROTEIN) HOMOLOG"/>
    <property type="match status" value="1"/>
</dbReference>
<evidence type="ECO:0000256" key="9">
    <source>
        <dbReference type="PROSITE-ProRule" id="PRU00339"/>
    </source>
</evidence>
<dbReference type="GO" id="GO:0005789">
    <property type="term" value="C:endoplasmic reticulum membrane"/>
    <property type="evidence" value="ECO:0007669"/>
    <property type="project" value="UniProtKB-SubCell"/>
</dbReference>
<evidence type="ECO:0000256" key="8">
    <source>
        <dbReference type="ARBA" id="ARBA00023180"/>
    </source>
</evidence>
<dbReference type="GO" id="GO:0032933">
    <property type="term" value="P:SREBP signaling pathway"/>
    <property type="evidence" value="ECO:0007669"/>
    <property type="project" value="TreeGrafter"/>
</dbReference>
<dbReference type="PROSITE" id="PS50005">
    <property type="entry name" value="TPR"/>
    <property type="match status" value="1"/>
</dbReference>
<accession>A0A0R3UKX5</accession>
<dbReference type="SUPFAM" id="SSF48452">
    <property type="entry name" value="TPR-like"/>
    <property type="match status" value="1"/>
</dbReference>
<dbReference type="FunFam" id="3.30.479.30:FF:000009">
    <property type="entry name" value="Erlin-2 isoform 1"/>
    <property type="match status" value="1"/>
</dbReference>
<dbReference type="GO" id="GO:0031625">
    <property type="term" value="F:ubiquitin protein ligase binding"/>
    <property type="evidence" value="ECO:0007669"/>
    <property type="project" value="InterPro"/>
</dbReference>
<comment type="similarity">
    <text evidence="2">Belongs to the band 7/mec-2 family.</text>
</comment>
<evidence type="ECO:0000259" key="10">
    <source>
        <dbReference type="SMART" id="SM00244"/>
    </source>
</evidence>
<dbReference type="EMBL" id="UXSR01005486">
    <property type="protein sequence ID" value="VDD82289.1"/>
    <property type="molecule type" value="Genomic_DNA"/>
</dbReference>
<dbReference type="Gene3D" id="3.30.479.30">
    <property type="entry name" value="Band 7 domain"/>
    <property type="match status" value="1"/>
</dbReference>
<dbReference type="Pfam" id="PF22890">
    <property type="entry name" value="TPR_EMC2"/>
    <property type="match status" value="1"/>
</dbReference>
<keyword evidence="8" id="KW-0325">Glycoprotein</keyword>
<gene>
    <name evidence="11" type="ORF">MCOS_LOCUS8292</name>
</gene>
<keyword evidence="6" id="KW-1133">Transmembrane helix</keyword>
<evidence type="ECO:0000256" key="5">
    <source>
        <dbReference type="ARBA" id="ARBA00022968"/>
    </source>
</evidence>
<evidence type="ECO:0000256" key="1">
    <source>
        <dbReference type="ARBA" id="ARBA00004648"/>
    </source>
</evidence>
<dbReference type="STRING" id="53468.A0A0R3UKX5"/>
<dbReference type="GO" id="GO:0032991">
    <property type="term" value="C:protein-containing complex"/>
    <property type="evidence" value="ECO:0007669"/>
    <property type="project" value="UniProtKB-ARBA"/>
</dbReference>
<evidence type="ECO:0000256" key="3">
    <source>
        <dbReference type="ARBA" id="ARBA00022692"/>
    </source>
</evidence>
<dbReference type="SMART" id="SM00244">
    <property type="entry name" value="PHB"/>
    <property type="match status" value="1"/>
</dbReference>
<keyword evidence="5" id="KW-0735">Signal-anchor</keyword>
<proteinExistence type="inferred from homology"/>
<dbReference type="CDD" id="cd03406">
    <property type="entry name" value="SPFH_like_u3"/>
    <property type="match status" value="1"/>
</dbReference>
<sequence>MNEAILELRQIRENNLRESARVVELWISYIEPKLHRLGQEKWTLLEQVLIAALDVGNLDIAQVCLGHLRRRFPDSSRVNRLYGMCLETTHRFDEARALYSQVLEKDTTNSVARKRLIAIHKAQGRINEAIEELNKYLKIFMSDSEAWGELGEMYLAQGDYKHAAFCVEELILANPHNHLLHQRLGEIKYSEGGQENLEIARAYFAHACRLNPKSVRALYGLLLVATNLSGKLSEKALTALADESNGQQRDQQYTLMADGSGGKGKAPFDSKRENQRLIGWATRQLAAIYLVGRLNYPRDLNSDCLDSDRLLGHGLLSRNMPNASPSLSYLAIIVFVWIVILSASIHQIDEGHVGVYYRGGALLKQTSTPGFHLMIPFITSYRAVQTTLQTDEVKNVPCGTSGGVVIYFDRIEVVNLLSAASTYDIVKNYSADYDKTLIYNKVHHELNQFCSIHTLQEVYIDLFDQIDENLKKALQEDINIMAPGLFIQAVRVTKPKIPENIRRNYESMEAEKTKLLIAEQRQRVVEKEAETERRRAVIEAEKAAEVAAIEWRMRLAAKENEQAMAAIEDSIQQARTRADADAEFYRASRQAEADALRLTPKYLELERYKAMANNAKVYFASLSGQNPFFPQSAASSARGSDSPSGDLLGTVLETVGSLGGSAGGALQGMASEMLAGMLNSALSEEAGPKINTSEVDVADEEP</sequence>
<evidence type="ECO:0000313" key="12">
    <source>
        <dbReference type="Proteomes" id="UP000267029"/>
    </source>
</evidence>
<keyword evidence="12" id="KW-1185">Reference proteome</keyword>
<evidence type="ECO:0000313" key="11">
    <source>
        <dbReference type="EMBL" id="VDD82289.1"/>
    </source>
</evidence>
<protein>
    <recommendedName>
        <fullName evidence="10">Band 7 domain-containing protein</fullName>
    </recommendedName>
</protein>
<dbReference type="InterPro" id="IPR055217">
    <property type="entry name" value="TPR_EMC2"/>
</dbReference>
<dbReference type="Gene3D" id="1.25.40.10">
    <property type="entry name" value="Tetratricopeptide repeat domain"/>
    <property type="match status" value="1"/>
</dbReference>
<keyword evidence="4" id="KW-0256">Endoplasmic reticulum</keyword>
<feature type="repeat" description="TPR" evidence="9">
    <location>
        <begin position="144"/>
        <end position="177"/>
    </location>
</feature>
<keyword evidence="3" id="KW-0812">Transmembrane</keyword>
<keyword evidence="9" id="KW-0802">TPR repeat</keyword>
<name>A0A0R3UKX5_MESCO</name>
<dbReference type="InterPro" id="IPR019734">
    <property type="entry name" value="TPR_rpt"/>
</dbReference>
<dbReference type="SUPFAM" id="SSF117892">
    <property type="entry name" value="Band 7/SPFH domain"/>
    <property type="match status" value="1"/>
</dbReference>
<dbReference type="InterPro" id="IPR036013">
    <property type="entry name" value="Band_7/SPFH_dom_sf"/>
</dbReference>
<dbReference type="OrthoDB" id="77368at2759"/>
<comment type="subcellular location">
    <subcellularLocation>
        <location evidence="1">Endoplasmic reticulum membrane</location>
        <topology evidence="1">Single-pass type II membrane protein</topology>
    </subcellularLocation>
</comment>
<dbReference type="PANTHER" id="PTHR15351:SF3">
    <property type="entry name" value="ERLIN"/>
    <property type="match status" value="1"/>
</dbReference>
<dbReference type="Proteomes" id="UP000267029">
    <property type="component" value="Unassembled WGS sequence"/>
</dbReference>
<evidence type="ECO:0000256" key="2">
    <source>
        <dbReference type="ARBA" id="ARBA00008164"/>
    </source>
</evidence>
<dbReference type="SMART" id="SM00028">
    <property type="entry name" value="TPR"/>
    <property type="match status" value="4"/>
</dbReference>
<organism evidence="11 12">
    <name type="scientific">Mesocestoides corti</name>
    <name type="common">Flatworm</name>
    <dbReference type="NCBI Taxonomy" id="53468"/>
    <lineage>
        <taxon>Eukaryota</taxon>
        <taxon>Metazoa</taxon>
        <taxon>Spiralia</taxon>
        <taxon>Lophotrochozoa</taxon>
        <taxon>Platyhelminthes</taxon>
        <taxon>Cestoda</taxon>
        <taxon>Eucestoda</taxon>
        <taxon>Cyclophyllidea</taxon>
        <taxon>Mesocestoididae</taxon>
        <taxon>Mesocestoides</taxon>
    </lineage>
</organism>
<evidence type="ECO:0000256" key="6">
    <source>
        <dbReference type="ARBA" id="ARBA00022989"/>
    </source>
</evidence>
<dbReference type="Pfam" id="PF01145">
    <property type="entry name" value="Band_7"/>
    <property type="match status" value="1"/>
</dbReference>
<reference evidence="11 12" key="1">
    <citation type="submission" date="2018-10" db="EMBL/GenBank/DDBJ databases">
        <authorList>
            <consortium name="Pathogen Informatics"/>
        </authorList>
    </citation>
    <scope>NUCLEOTIDE SEQUENCE [LARGE SCALE GENOMIC DNA]</scope>
</reference>
<dbReference type="GO" id="GO:0015485">
    <property type="term" value="F:cholesterol binding"/>
    <property type="evidence" value="ECO:0007669"/>
    <property type="project" value="TreeGrafter"/>
</dbReference>
<dbReference type="AlphaFoldDB" id="A0A0R3UKX5"/>
<dbReference type="InterPro" id="IPR033294">
    <property type="entry name" value="Erlin1/2"/>
</dbReference>
<keyword evidence="7" id="KW-0472">Membrane</keyword>
<dbReference type="InterPro" id="IPR011990">
    <property type="entry name" value="TPR-like_helical_dom_sf"/>
</dbReference>
<evidence type="ECO:0000256" key="7">
    <source>
        <dbReference type="ARBA" id="ARBA00023136"/>
    </source>
</evidence>
<dbReference type="InterPro" id="IPR001107">
    <property type="entry name" value="Band_7"/>
</dbReference>